<feature type="region of interest" description="Disordered" evidence="1">
    <location>
        <begin position="194"/>
        <end position="215"/>
    </location>
</feature>
<evidence type="ECO:0008006" key="4">
    <source>
        <dbReference type="Google" id="ProtNLM"/>
    </source>
</evidence>
<reference evidence="2" key="2">
    <citation type="submission" date="2020-09" db="EMBL/GenBank/DDBJ databases">
        <authorList>
            <person name="Sun Q."/>
            <person name="Kim S."/>
        </authorList>
    </citation>
    <scope>NUCLEOTIDE SEQUENCE</scope>
    <source>
        <strain evidence="2">KCTC 42590</strain>
    </source>
</reference>
<evidence type="ECO:0000256" key="1">
    <source>
        <dbReference type="SAM" id="MobiDB-lite"/>
    </source>
</evidence>
<dbReference type="Proteomes" id="UP000630923">
    <property type="component" value="Unassembled WGS sequence"/>
</dbReference>
<dbReference type="RefSeq" id="WP_191249746.1">
    <property type="nucleotide sequence ID" value="NZ_BNCI01000001.1"/>
</dbReference>
<sequence length="362" mass="40207">MVGLELGGGTKKYSPYVIAADPLSGGWGPIVHLATLSARMLDAELLLSREPTIRLLKQTRKLRSLLSRKRIDDGRPALIIARSIGDVALLADIPDWRSSLGHVAVWIIDSFWHSSKMPHSVFRNFDQIYVSSRDDCAYFSALADCPVDVLPWGTDALDTGSAACEREKDLLCLGRMPAGWGKAETAREQLSNRGFQMEMPPPPPGKTGKGNGQSVTSERHIALMQSYCRSKISVAHNNVFAPSTYTHATREYMTARWTDALAAGCLVLGMPPWKDPEFAELYPEEGLIETPAATLEELAPVLRSELDALDPSLHMRLHRIALERFDWRHRLLKVADDMKIEAAPLKADLERLRCRVKELASA</sequence>
<name>A0A919E273_9PROT</name>
<protein>
    <recommendedName>
        <fullName evidence="4">Glycosyltransferase family 1 protein</fullName>
    </recommendedName>
</protein>
<organism evidence="2 3">
    <name type="scientific">Kordiimonas sediminis</name>
    <dbReference type="NCBI Taxonomy" id="1735581"/>
    <lineage>
        <taxon>Bacteria</taxon>
        <taxon>Pseudomonadati</taxon>
        <taxon>Pseudomonadota</taxon>
        <taxon>Alphaproteobacteria</taxon>
        <taxon>Kordiimonadales</taxon>
        <taxon>Kordiimonadaceae</taxon>
        <taxon>Kordiimonas</taxon>
    </lineage>
</organism>
<dbReference type="AlphaFoldDB" id="A0A919E273"/>
<proteinExistence type="predicted"/>
<keyword evidence="3" id="KW-1185">Reference proteome</keyword>
<reference evidence="2" key="1">
    <citation type="journal article" date="2014" name="Int. J. Syst. Evol. Microbiol.">
        <title>Complete genome sequence of Corynebacterium casei LMG S-19264T (=DSM 44701T), isolated from a smear-ripened cheese.</title>
        <authorList>
            <consortium name="US DOE Joint Genome Institute (JGI-PGF)"/>
            <person name="Walter F."/>
            <person name="Albersmeier A."/>
            <person name="Kalinowski J."/>
            <person name="Ruckert C."/>
        </authorList>
    </citation>
    <scope>NUCLEOTIDE SEQUENCE</scope>
    <source>
        <strain evidence="2">KCTC 42590</strain>
    </source>
</reference>
<dbReference type="EMBL" id="BNCI01000001">
    <property type="protein sequence ID" value="GHF12099.1"/>
    <property type="molecule type" value="Genomic_DNA"/>
</dbReference>
<evidence type="ECO:0000313" key="2">
    <source>
        <dbReference type="EMBL" id="GHF12099.1"/>
    </source>
</evidence>
<accession>A0A919E273</accession>
<comment type="caution">
    <text evidence="2">The sequence shown here is derived from an EMBL/GenBank/DDBJ whole genome shotgun (WGS) entry which is preliminary data.</text>
</comment>
<evidence type="ECO:0000313" key="3">
    <source>
        <dbReference type="Proteomes" id="UP000630923"/>
    </source>
</evidence>
<gene>
    <name evidence="2" type="ORF">GCM10017044_02500</name>
</gene>